<sequence>MLQGVVMTTEGHVAALERRHQELDRQIQTEMQSTRYDDLAVSALKRKKLEVKDELSKYSSGN</sequence>
<accession>A0A0F5QLP9</accession>
<dbReference type="PATRIC" id="fig|1293439.3.peg.2784"/>
<evidence type="ECO:0000313" key="1">
    <source>
        <dbReference type="EMBL" id="KKC40969.1"/>
    </source>
</evidence>
<dbReference type="EMBL" id="LANJ01000004">
    <property type="protein sequence ID" value="KKC40969.1"/>
    <property type="molecule type" value="Genomic_DNA"/>
</dbReference>
<protein>
    <recommendedName>
        <fullName evidence="3">DUF465 domain-containing protein</fullName>
    </recommendedName>
</protein>
<comment type="caution">
    <text evidence="1">The sequence shown here is derived from an EMBL/GenBank/DDBJ whole genome shotgun (WGS) entry which is preliminary data.</text>
</comment>
<dbReference type="AlphaFoldDB" id="A0A0F5QLP9"/>
<dbReference type="Gene3D" id="6.10.280.50">
    <property type="match status" value="1"/>
</dbReference>
<evidence type="ECO:0000313" key="2">
    <source>
        <dbReference type="Proteomes" id="UP000033411"/>
    </source>
</evidence>
<proteinExistence type="predicted"/>
<keyword evidence="2" id="KW-1185">Reference proteome</keyword>
<organism evidence="1 2">
    <name type="scientific">Devosia epidermidihirudinis</name>
    <dbReference type="NCBI Taxonomy" id="1293439"/>
    <lineage>
        <taxon>Bacteria</taxon>
        <taxon>Pseudomonadati</taxon>
        <taxon>Pseudomonadota</taxon>
        <taxon>Alphaproteobacteria</taxon>
        <taxon>Hyphomicrobiales</taxon>
        <taxon>Devosiaceae</taxon>
        <taxon>Devosia</taxon>
    </lineage>
</organism>
<gene>
    <name evidence="1" type="ORF">WH87_02095</name>
</gene>
<dbReference type="InterPro" id="IPR038444">
    <property type="entry name" value="DUF465_sf"/>
</dbReference>
<evidence type="ECO:0008006" key="3">
    <source>
        <dbReference type="Google" id="ProtNLM"/>
    </source>
</evidence>
<dbReference type="Pfam" id="PF04325">
    <property type="entry name" value="DUF465"/>
    <property type="match status" value="1"/>
</dbReference>
<dbReference type="InterPro" id="IPR007420">
    <property type="entry name" value="DUF465"/>
</dbReference>
<reference evidence="1 2" key="1">
    <citation type="submission" date="2015-03" db="EMBL/GenBank/DDBJ databases">
        <authorList>
            <person name="Lepp D."/>
            <person name="Hassan Y.I."/>
            <person name="Li X.-Z."/>
            <person name="Zhou T."/>
        </authorList>
    </citation>
    <scope>NUCLEOTIDE SEQUENCE [LARGE SCALE GENOMIC DNA]</scope>
    <source>
        <strain evidence="1 2">E84</strain>
    </source>
</reference>
<name>A0A0F5QLP9_9HYPH</name>
<dbReference type="Proteomes" id="UP000033411">
    <property type="component" value="Unassembled WGS sequence"/>
</dbReference>
<dbReference type="STRING" id="1293439.WH87_02095"/>